<gene>
    <name evidence="2" type="ORF">TCLT_LOCUS10161</name>
</gene>
<feature type="transmembrane region" description="Helical" evidence="1">
    <location>
        <begin position="71"/>
        <end position="94"/>
    </location>
</feature>
<name>A0A0N5DAH4_THECL</name>
<reference evidence="4" key="1">
    <citation type="submission" date="2017-02" db="UniProtKB">
        <authorList>
            <consortium name="WormBaseParasite"/>
        </authorList>
    </citation>
    <scope>IDENTIFICATION</scope>
</reference>
<sequence length="175" mass="19680">MFPFAEEEDVLANVVPNHAQKVTGYRNFDFEQNMGPNPIHFGAPSKNTFDLIGLLYDLMLMGKVVNENKEKVVLCLLASLITGLSLLLLACLVLQCYKRYKGKKESAKKANSKEILREGKSTELSTLMINEQSMFLDFGNGIPYDITDLPNSKETFLQFSNLPITRVPQNIHGYS</sequence>
<reference evidence="2 3" key="2">
    <citation type="submission" date="2018-11" db="EMBL/GenBank/DDBJ databases">
        <authorList>
            <consortium name="Pathogen Informatics"/>
        </authorList>
    </citation>
    <scope>NUCLEOTIDE SEQUENCE [LARGE SCALE GENOMIC DNA]</scope>
</reference>
<evidence type="ECO:0000313" key="4">
    <source>
        <dbReference type="WBParaSite" id="TCLT_0001017201-mRNA-1"/>
    </source>
</evidence>
<keyword evidence="1" id="KW-0472">Membrane</keyword>
<proteinExistence type="predicted"/>
<dbReference type="STRING" id="103827.A0A0N5DAH4"/>
<protein>
    <submittedName>
        <fullName evidence="4">Cadherin_C domain-containing protein</fullName>
    </submittedName>
</protein>
<evidence type="ECO:0000313" key="2">
    <source>
        <dbReference type="EMBL" id="VDN07838.1"/>
    </source>
</evidence>
<keyword evidence="1" id="KW-0812">Transmembrane</keyword>
<organism evidence="4">
    <name type="scientific">Thelazia callipaeda</name>
    <name type="common">Oriental eyeworm</name>
    <name type="synonym">Parasitic nematode</name>
    <dbReference type="NCBI Taxonomy" id="103827"/>
    <lineage>
        <taxon>Eukaryota</taxon>
        <taxon>Metazoa</taxon>
        <taxon>Ecdysozoa</taxon>
        <taxon>Nematoda</taxon>
        <taxon>Chromadorea</taxon>
        <taxon>Rhabditida</taxon>
        <taxon>Spirurina</taxon>
        <taxon>Spiruromorpha</taxon>
        <taxon>Thelazioidea</taxon>
        <taxon>Thelaziidae</taxon>
        <taxon>Thelazia</taxon>
    </lineage>
</organism>
<dbReference type="AlphaFoldDB" id="A0A0N5DAH4"/>
<dbReference type="Proteomes" id="UP000276776">
    <property type="component" value="Unassembled WGS sequence"/>
</dbReference>
<keyword evidence="1" id="KW-1133">Transmembrane helix</keyword>
<keyword evidence="3" id="KW-1185">Reference proteome</keyword>
<evidence type="ECO:0000313" key="3">
    <source>
        <dbReference type="Proteomes" id="UP000276776"/>
    </source>
</evidence>
<dbReference type="EMBL" id="UYYF01004997">
    <property type="protein sequence ID" value="VDN07838.1"/>
    <property type="molecule type" value="Genomic_DNA"/>
</dbReference>
<dbReference type="OMA" id="TLMINEQ"/>
<evidence type="ECO:0000256" key="1">
    <source>
        <dbReference type="SAM" id="Phobius"/>
    </source>
</evidence>
<dbReference type="WBParaSite" id="TCLT_0001017201-mRNA-1">
    <property type="protein sequence ID" value="TCLT_0001017201-mRNA-1"/>
    <property type="gene ID" value="TCLT_0001017201"/>
</dbReference>
<accession>A0A0N5DAH4</accession>